<dbReference type="CDD" id="cd12257">
    <property type="entry name" value="RRM1_RBM26_like"/>
    <property type="match status" value="1"/>
</dbReference>
<feature type="compositionally biased region" description="Basic and acidic residues" evidence="8">
    <location>
        <begin position="545"/>
        <end position="554"/>
    </location>
</feature>
<dbReference type="GO" id="GO:0003723">
    <property type="term" value="F:RNA binding"/>
    <property type="evidence" value="ECO:0007669"/>
    <property type="project" value="UniProtKB-UniRule"/>
</dbReference>
<evidence type="ECO:0000259" key="9">
    <source>
        <dbReference type="PROSITE" id="PS50102"/>
    </source>
</evidence>
<dbReference type="STRING" id="155417.A0A4V1X9E7"/>
<evidence type="ECO:0000256" key="6">
    <source>
        <dbReference type="PROSITE-ProRule" id="PRU00176"/>
    </source>
</evidence>
<evidence type="ECO:0008006" key="13">
    <source>
        <dbReference type="Google" id="ProtNLM"/>
    </source>
</evidence>
<feature type="domain" description="C3H1-type" evidence="10">
    <location>
        <begin position="259"/>
        <end position="287"/>
    </location>
</feature>
<evidence type="ECO:0000313" key="11">
    <source>
        <dbReference type="EMBL" id="RYO93869.1"/>
    </source>
</evidence>
<dbReference type="GO" id="GO:0005634">
    <property type="term" value="C:nucleus"/>
    <property type="evidence" value="ECO:0007669"/>
    <property type="project" value="TreeGrafter"/>
</dbReference>
<comment type="function">
    <text evidence="5">May be involved in the turnover of nuclear polyadenylated (pA+) RNA.</text>
</comment>
<name>A0A4V1X9E7_9PEZI</name>
<dbReference type="Gene3D" id="1.20.1390.10">
    <property type="entry name" value="PWI domain"/>
    <property type="match status" value="1"/>
</dbReference>
<dbReference type="EMBL" id="QJNU01000580">
    <property type="protein sequence ID" value="RYO93869.1"/>
    <property type="molecule type" value="Genomic_DNA"/>
</dbReference>
<feature type="region of interest" description="Disordered" evidence="8">
    <location>
        <begin position="525"/>
        <end position="559"/>
    </location>
</feature>
<gene>
    <name evidence="11" type="ORF">DL764_007920</name>
</gene>
<evidence type="ECO:0000259" key="10">
    <source>
        <dbReference type="PROSITE" id="PS50103"/>
    </source>
</evidence>
<evidence type="ECO:0000256" key="1">
    <source>
        <dbReference type="ARBA" id="ARBA00022723"/>
    </source>
</evidence>
<dbReference type="SMART" id="SM00360">
    <property type="entry name" value="RRM"/>
    <property type="match status" value="1"/>
</dbReference>
<dbReference type="PROSITE" id="PS50102">
    <property type="entry name" value="RRM"/>
    <property type="match status" value="1"/>
</dbReference>
<evidence type="ECO:0000256" key="3">
    <source>
        <dbReference type="ARBA" id="ARBA00022833"/>
    </source>
</evidence>
<dbReference type="InterPro" id="IPR002483">
    <property type="entry name" value="PWI_dom"/>
</dbReference>
<dbReference type="InterPro" id="IPR012677">
    <property type="entry name" value="Nucleotide-bd_a/b_plait_sf"/>
</dbReference>
<feature type="region of interest" description="Disordered" evidence="8">
    <location>
        <begin position="84"/>
        <end position="203"/>
    </location>
</feature>
<dbReference type="Proteomes" id="UP000293360">
    <property type="component" value="Unassembled WGS sequence"/>
</dbReference>
<dbReference type="Gene3D" id="3.30.70.330">
    <property type="match status" value="1"/>
</dbReference>
<dbReference type="SUPFAM" id="SSF90229">
    <property type="entry name" value="CCCH zinc finger"/>
    <property type="match status" value="1"/>
</dbReference>
<dbReference type="Pfam" id="PF01480">
    <property type="entry name" value="PWI"/>
    <property type="match status" value="1"/>
</dbReference>
<comment type="caution">
    <text evidence="11">The sequence shown here is derived from an EMBL/GenBank/DDBJ whole genome shotgun (WGS) entry which is preliminary data.</text>
</comment>
<feature type="compositionally biased region" description="Basic residues" evidence="8">
    <location>
        <begin position="593"/>
        <end position="602"/>
    </location>
</feature>
<dbReference type="InterPro" id="IPR036855">
    <property type="entry name" value="Znf_CCCH_sf"/>
</dbReference>
<feature type="region of interest" description="Disordered" evidence="8">
    <location>
        <begin position="572"/>
        <end position="614"/>
    </location>
</feature>
<dbReference type="SUPFAM" id="SSF54928">
    <property type="entry name" value="RNA-binding domain, RBD"/>
    <property type="match status" value="1"/>
</dbReference>
<dbReference type="OrthoDB" id="443401at2759"/>
<dbReference type="AlphaFoldDB" id="A0A4V1X9E7"/>
<dbReference type="InterPro" id="IPR000571">
    <property type="entry name" value="Znf_CCCH"/>
</dbReference>
<keyword evidence="3 7" id="KW-0862">Zinc</keyword>
<evidence type="ECO:0000256" key="2">
    <source>
        <dbReference type="ARBA" id="ARBA00022771"/>
    </source>
</evidence>
<reference evidence="11 12" key="1">
    <citation type="submission" date="2018-06" db="EMBL/GenBank/DDBJ databases">
        <title>Complete Genomes of Monosporascus.</title>
        <authorList>
            <person name="Robinson A.J."/>
            <person name="Natvig D.O."/>
        </authorList>
    </citation>
    <scope>NUCLEOTIDE SEQUENCE [LARGE SCALE GENOMIC DNA]</scope>
    <source>
        <strain evidence="11 12">CBS 110550</strain>
    </source>
</reference>
<feature type="zinc finger region" description="C3H1-type" evidence="7">
    <location>
        <begin position="259"/>
        <end position="287"/>
    </location>
</feature>
<dbReference type="PANTHER" id="PTHR14398">
    <property type="entry name" value="RNA RECOGNITION RRM/RNP DOMAIN"/>
    <property type="match status" value="1"/>
</dbReference>
<keyword evidence="12" id="KW-1185">Reference proteome</keyword>
<feature type="compositionally biased region" description="Pro residues" evidence="8">
    <location>
        <begin position="84"/>
        <end position="105"/>
    </location>
</feature>
<protein>
    <recommendedName>
        <fullName evidence="13">C3H1-type domain-containing protein</fullName>
    </recommendedName>
</protein>
<feature type="region of interest" description="Disordered" evidence="8">
    <location>
        <begin position="241"/>
        <end position="265"/>
    </location>
</feature>
<feature type="compositionally biased region" description="Basic residues" evidence="8">
    <location>
        <begin position="340"/>
        <end position="349"/>
    </location>
</feature>
<sequence length="783" mass="86258">MLFAESDAPHLKAWIVRRLANTSDADADVLADYVLALLRHDDSTENIRQIFNEEIPDFLRDDAAAFTDDVFQALKYKAYLPGAPPAPPVVRQPPPQVPTQLPPRPDAQYQPQAPFVQNTSFPPFGPGAPRKRAFNDRDDNDVDIILDDRDAYNPAQPYKQARRGGRDFAPRGGRSDNGYGMKDRRGGPTAYPAPPAATAGQFGQPLSYPSYPGTQNLPQIDHNNIMENIQRLQQLGIPIPPTTELPRPVYSGSALPPPRRRKGRCRDYDTKGYCSRGSRCLYEHGSESVYVPPFGPSPADEYDPNNASLSFGSFGLPPPSQGMPPLDMSALSMAPPNRRDPKKPKKPFGKGRAPIAANGLVHDRTKSTIVVQNIPKEHFTEVDLRGFFSQFGSIVEMTLQEEGNLAIIKFDSWEAANAAWSSPKVIFDNRFVKVFWYKDEAEPGPVLKGKMANGAKNGVGNGDASANETAEPEFDMDEFLRKQEEAQKLHEEKAQKRQEIEKQRQELEERQKELLARQQEEKRKLQAKLAAKTGAKDASSSPVDIKTDNTDKKPSTQAEALRAQLAKLEEEANSLGIDPNDVQDDSYPWSVRGRGRGRRPYRGRGGFPPRASRGGYGYRGRGGVESRHAAYAAYSLDLRPKIIAITGADFTVPEKEEVLRQYLFGIGEFKEIHIDPAATHITFKDRKTAEQFMFGVTAASNNRIPGIDEKLELAWASSAPTAESTAAGEGPGDGDALMASGLEDAAKEKASAADNHAAADMEDGEVYDGGERDEGDMDYEGIF</sequence>
<proteinExistence type="predicted"/>
<feature type="compositionally biased region" description="Acidic residues" evidence="8">
    <location>
        <begin position="760"/>
        <end position="783"/>
    </location>
</feature>
<evidence type="ECO:0000256" key="5">
    <source>
        <dbReference type="ARBA" id="ARBA00043866"/>
    </source>
</evidence>
<dbReference type="PANTHER" id="PTHR14398:SF0">
    <property type="entry name" value="ZINC FINGER PROTEIN SWM"/>
    <property type="match status" value="1"/>
</dbReference>
<evidence type="ECO:0000313" key="12">
    <source>
        <dbReference type="Proteomes" id="UP000293360"/>
    </source>
</evidence>
<feature type="region of interest" description="Disordered" evidence="8">
    <location>
        <begin position="313"/>
        <end position="354"/>
    </location>
</feature>
<dbReference type="PROSITE" id="PS50103">
    <property type="entry name" value="ZF_C3H1"/>
    <property type="match status" value="1"/>
</dbReference>
<keyword evidence="2 7" id="KW-0863">Zinc-finger</keyword>
<organism evidence="11 12">
    <name type="scientific">Monosporascus ibericus</name>
    <dbReference type="NCBI Taxonomy" id="155417"/>
    <lineage>
        <taxon>Eukaryota</taxon>
        <taxon>Fungi</taxon>
        <taxon>Dikarya</taxon>
        <taxon>Ascomycota</taxon>
        <taxon>Pezizomycotina</taxon>
        <taxon>Sordariomycetes</taxon>
        <taxon>Xylariomycetidae</taxon>
        <taxon>Xylariales</taxon>
        <taxon>Xylariales incertae sedis</taxon>
        <taxon>Monosporascus</taxon>
    </lineage>
</organism>
<feature type="compositionally biased region" description="Polar residues" evidence="8">
    <location>
        <begin position="109"/>
        <end position="121"/>
    </location>
</feature>
<dbReference type="GO" id="GO:0008270">
    <property type="term" value="F:zinc ion binding"/>
    <property type="evidence" value="ECO:0007669"/>
    <property type="project" value="UniProtKB-KW"/>
</dbReference>
<evidence type="ECO:0000256" key="4">
    <source>
        <dbReference type="ARBA" id="ARBA00022884"/>
    </source>
</evidence>
<accession>A0A4V1X9E7</accession>
<feature type="domain" description="RRM" evidence="9">
    <location>
        <begin position="367"/>
        <end position="439"/>
    </location>
</feature>
<evidence type="ECO:0000256" key="7">
    <source>
        <dbReference type="PROSITE-ProRule" id="PRU00723"/>
    </source>
</evidence>
<keyword evidence="4 6" id="KW-0694">RNA-binding</keyword>
<feature type="region of interest" description="Disordered" evidence="8">
    <location>
        <begin position="722"/>
        <end position="783"/>
    </location>
</feature>
<dbReference type="InterPro" id="IPR035979">
    <property type="entry name" value="RBD_domain_sf"/>
</dbReference>
<dbReference type="InterPro" id="IPR045137">
    <property type="entry name" value="RBM26/27"/>
</dbReference>
<dbReference type="InterPro" id="IPR000504">
    <property type="entry name" value="RRM_dom"/>
</dbReference>
<evidence type="ECO:0000256" key="8">
    <source>
        <dbReference type="SAM" id="MobiDB-lite"/>
    </source>
</evidence>
<keyword evidence="1 7" id="KW-0479">Metal-binding</keyword>